<dbReference type="EMBL" id="MFLP01000006">
    <property type="protein sequence ID" value="OGG71265.1"/>
    <property type="molecule type" value="Genomic_DNA"/>
</dbReference>
<dbReference type="Gene3D" id="2.40.30.170">
    <property type="match status" value="2"/>
</dbReference>
<evidence type="ECO:0000256" key="4">
    <source>
        <dbReference type="SAM" id="Phobius"/>
    </source>
</evidence>
<feature type="transmembrane region" description="Helical" evidence="4">
    <location>
        <begin position="20"/>
        <end position="37"/>
    </location>
</feature>
<dbReference type="NCBIfam" id="TIGR01730">
    <property type="entry name" value="RND_mfp"/>
    <property type="match status" value="1"/>
</dbReference>
<dbReference type="Gene3D" id="2.40.420.20">
    <property type="match status" value="1"/>
</dbReference>
<organism evidence="6 7">
    <name type="scientific">Candidatus Kaiserbacteria bacterium RIFCSPHIGHO2_12_FULL_53_13</name>
    <dbReference type="NCBI Taxonomy" id="1798502"/>
    <lineage>
        <taxon>Bacteria</taxon>
        <taxon>Candidatus Kaiseribacteriota</taxon>
    </lineage>
</organism>
<keyword evidence="4" id="KW-0812">Transmembrane</keyword>
<comment type="caution">
    <text evidence="6">The sequence shown here is derived from an EMBL/GenBank/DDBJ whole genome shotgun (WGS) entry which is preliminary data.</text>
</comment>
<feature type="domain" description="CusB-like beta-barrel" evidence="5">
    <location>
        <begin position="372"/>
        <end position="449"/>
    </location>
</feature>
<keyword evidence="4" id="KW-1133">Transmembrane helix</keyword>
<dbReference type="InterPro" id="IPR058792">
    <property type="entry name" value="Beta-barrel_RND_2"/>
</dbReference>
<evidence type="ECO:0000256" key="1">
    <source>
        <dbReference type="ARBA" id="ARBA00004196"/>
    </source>
</evidence>
<sequence>MARIKQYIDAIRNFASSRPWTTVFLILAVLGFGWWYYSSRNKQDIPNFAVISRGTVSQVVSVTGKVKPANEVNLSFEKSGRIAVVYHDVGGLVAAGTLLVSLESADVAAQLAQAKATVRSQEAKLEELRRGSRPEDIFVSEVDVENAANDVTNEIKNSYVNSDDAIRNKVDQLFSSPKSASPQFNFTISDSQLKNDIESGRVAVEAVLTSWNASTADLSATQDIYQNIKESKQNLRAVQNYLDKVATAVNTLTTSSTVSQTTVDAYKAAILAGRTNVTTALDTLTTSEEKLRTAQSKLALKKAGTVQEQIDAQAAEVDAANASVMNLQAQLAKTVIRSPISGVITRQDAHAGEIAGIGVNLVSVISAGKYEIEANIPEADIAKIKIGDKAQVTLDAYGNDALFTASVSKIDPAETVIDGVSTYRTTLQFKKSDPRIKPGMTANTDIAGEKREDVLFVPGRTVFTRGTIKTVQMIEGDTVREVEITTGLRGSNGDVEVISGLKEGDKVKIN</sequence>
<keyword evidence="4" id="KW-0472">Membrane</keyword>
<dbReference type="InterPro" id="IPR006143">
    <property type="entry name" value="RND_pump_MFP"/>
</dbReference>
<comment type="subcellular location">
    <subcellularLocation>
        <location evidence="1">Cell envelope</location>
    </subcellularLocation>
</comment>
<dbReference type="InterPro" id="IPR050465">
    <property type="entry name" value="UPF0194_transport"/>
</dbReference>
<dbReference type="GO" id="GO:0030313">
    <property type="term" value="C:cell envelope"/>
    <property type="evidence" value="ECO:0007669"/>
    <property type="project" value="UniProtKB-SubCell"/>
</dbReference>
<dbReference type="GO" id="GO:0016020">
    <property type="term" value="C:membrane"/>
    <property type="evidence" value="ECO:0007669"/>
    <property type="project" value="InterPro"/>
</dbReference>
<evidence type="ECO:0000313" key="6">
    <source>
        <dbReference type="EMBL" id="OGG71265.1"/>
    </source>
</evidence>
<evidence type="ECO:0000256" key="2">
    <source>
        <dbReference type="ARBA" id="ARBA00009477"/>
    </source>
</evidence>
<dbReference type="Gene3D" id="1.10.287.470">
    <property type="entry name" value="Helix hairpin bin"/>
    <property type="match status" value="1"/>
</dbReference>
<name>A0A1F6EC60_9BACT</name>
<dbReference type="PANTHER" id="PTHR32347">
    <property type="entry name" value="EFFLUX SYSTEM COMPONENT YKNX-RELATED"/>
    <property type="match status" value="1"/>
</dbReference>
<evidence type="ECO:0000256" key="3">
    <source>
        <dbReference type="ARBA" id="ARBA00023054"/>
    </source>
</evidence>
<evidence type="ECO:0000259" key="5">
    <source>
        <dbReference type="Pfam" id="PF25954"/>
    </source>
</evidence>
<dbReference type="AlphaFoldDB" id="A0A1F6EC60"/>
<keyword evidence="3" id="KW-0175">Coiled coil</keyword>
<accession>A0A1F6EC60</accession>
<protein>
    <recommendedName>
        <fullName evidence="5">CusB-like beta-barrel domain-containing protein</fullName>
    </recommendedName>
</protein>
<gene>
    <name evidence="6" type="ORF">A3F27_00165</name>
</gene>
<dbReference type="Gene3D" id="2.40.50.100">
    <property type="match status" value="1"/>
</dbReference>
<dbReference type="Proteomes" id="UP000176689">
    <property type="component" value="Unassembled WGS sequence"/>
</dbReference>
<dbReference type="Pfam" id="PF25954">
    <property type="entry name" value="Beta-barrel_RND_2"/>
    <property type="match status" value="1"/>
</dbReference>
<dbReference type="GO" id="GO:0022857">
    <property type="term" value="F:transmembrane transporter activity"/>
    <property type="evidence" value="ECO:0007669"/>
    <property type="project" value="InterPro"/>
</dbReference>
<evidence type="ECO:0000313" key="7">
    <source>
        <dbReference type="Proteomes" id="UP000176689"/>
    </source>
</evidence>
<dbReference type="SUPFAM" id="SSF111369">
    <property type="entry name" value="HlyD-like secretion proteins"/>
    <property type="match status" value="2"/>
</dbReference>
<comment type="similarity">
    <text evidence="2">Belongs to the membrane fusion protein (MFP) (TC 8.A.1) family.</text>
</comment>
<reference evidence="6 7" key="1">
    <citation type="journal article" date="2016" name="Nat. Commun.">
        <title>Thousands of microbial genomes shed light on interconnected biogeochemical processes in an aquifer system.</title>
        <authorList>
            <person name="Anantharaman K."/>
            <person name="Brown C.T."/>
            <person name="Hug L.A."/>
            <person name="Sharon I."/>
            <person name="Castelle C.J."/>
            <person name="Probst A.J."/>
            <person name="Thomas B.C."/>
            <person name="Singh A."/>
            <person name="Wilkins M.J."/>
            <person name="Karaoz U."/>
            <person name="Brodie E.L."/>
            <person name="Williams K.H."/>
            <person name="Hubbard S.S."/>
            <person name="Banfield J.F."/>
        </authorList>
    </citation>
    <scope>NUCLEOTIDE SEQUENCE [LARGE SCALE GENOMIC DNA]</scope>
</reference>
<proteinExistence type="inferred from homology"/>